<feature type="transmembrane region" description="Helical" evidence="8">
    <location>
        <begin position="311"/>
        <end position="329"/>
    </location>
</feature>
<dbReference type="Pfam" id="PF03845">
    <property type="entry name" value="Spore_permease"/>
    <property type="match status" value="1"/>
</dbReference>
<name>A0A417YCV8_9BACI</name>
<comment type="similarity">
    <text evidence="2">Belongs to the amino acid-polyamine-organocation (APC) superfamily. Spore germination protein (SGP) (TC 2.A.3.9) family.</text>
</comment>
<dbReference type="EMBL" id="QWEH01000013">
    <property type="protein sequence ID" value="RHW30466.1"/>
    <property type="molecule type" value="Genomic_DNA"/>
</dbReference>
<keyword evidence="5 8" id="KW-0812">Transmembrane</keyword>
<dbReference type="AlphaFoldDB" id="A0A417YCV8"/>
<comment type="subcellular location">
    <subcellularLocation>
        <location evidence="1">Membrane</location>
        <topology evidence="1">Multi-pass membrane protein</topology>
    </subcellularLocation>
</comment>
<evidence type="ECO:0000313" key="10">
    <source>
        <dbReference type="Proteomes" id="UP000285456"/>
    </source>
</evidence>
<evidence type="ECO:0000256" key="4">
    <source>
        <dbReference type="ARBA" id="ARBA00022544"/>
    </source>
</evidence>
<dbReference type="GO" id="GO:0009847">
    <property type="term" value="P:spore germination"/>
    <property type="evidence" value="ECO:0007669"/>
    <property type="project" value="InterPro"/>
</dbReference>
<proteinExistence type="inferred from homology"/>
<dbReference type="InterPro" id="IPR004761">
    <property type="entry name" value="Spore_GerAB"/>
</dbReference>
<accession>A0A417YCV8</accession>
<protein>
    <submittedName>
        <fullName evidence="9">Spore gernimation protein</fullName>
    </submittedName>
</protein>
<sequence>MISTPFRGGIMKNPISVSQFFFIFLISTGLSNHVLVIPLLIDAAGRDAWISVFVGYFISIPILLLMVYVTKHFKSISIFEWLETNYNKAFRRIIAVLISIFLFITGFITLKETVTWTHETYLQDTPMLVVGISILATSLYISYGKLNVIAICAGVLLPFVVLFGLLVTIGTIPNKNYSLITPVLVENGWVDIINGSIFVFGSLLEIFLLIMIQHEIARRVTFKHILLLSFFLFILTLGPLIGSIAVFGADEAGRLRYPAFLQWRILNIGQYFNHVDFLSIYQWLSGSFIRLALILYLITRAFPFKKKKQRIIAQAVICILYLMLVLAPISDEHFSLFLKDYFYPGTGAFAVVMILFLTLLIKTSKNGMETDEK</sequence>
<keyword evidence="7 8" id="KW-0472">Membrane</keyword>
<keyword evidence="10" id="KW-1185">Reference proteome</keyword>
<dbReference type="Proteomes" id="UP000285456">
    <property type="component" value="Unassembled WGS sequence"/>
</dbReference>
<evidence type="ECO:0000256" key="3">
    <source>
        <dbReference type="ARBA" id="ARBA00022448"/>
    </source>
</evidence>
<keyword evidence="3" id="KW-0813">Transport</keyword>
<evidence type="ECO:0000256" key="8">
    <source>
        <dbReference type="SAM" id="Phobius"/>
    </source>
</evidence>
<comment type="caution">
    <text evidence="9">The sequence shown here is derived from an EMBL/GenBank/DDBJ whole genome shotgun (WGS) entry which is preliminary data.</text>
</comment>
<feature type="transmembrane region" description="Helical" evidence="8">
    <location>
        <begin position="341"/>
        <end position="361"/>
    </location>
</feature>
<organism evidence="9 10">
    <name type="scientific">Oceanobacillus profundus</name>
    <dbReference type="NCBI Taxonomy" id="372463"/>
    <lineage>
        <taxon>Bacteria</taxon>
        <taxon>Bacillati</taxon>
        <taxon>Bacillota</taxon>
        <taxon>Bacilli</taxon>
        <taxon>Bacillales</taxon>
        <taxon>Bacillaceae</taxon>
        <taxon>Oceanobacillus</taxon>
    </lineage>
</organism>
<reference evidence="9 10" key="1">
    <citation type="journal article" date="2007" name="Int. J. Syst. Evol. Microbiol.">
        <title>Oceanobacillus profundus sp. nov., isolated from a deep-sea sediment core.</title>
        <authorList>
            <person name="Kim Y.G."/>
            <person name="Choi D.H."/>
            <person name="Hyun S."/>
            <person name="Cho B.C."/>
        </authorList>
    </citation>
    <scope>NUCLEOTIDE SEQUENCE [LARGE SCALE GENOMIC DNA]</scope>
    <source>
        <strain evidence="9 10">DSM 18246</strain>
    </source>
</reference>
<evidence type="ECO:0000256" key="2">
    <source>
        <dbReference type="ARBA" id="ARBA00007998"/>
    </source>
</evidence>
<dbReference type="OrthoDB" id="2381188at2"/>
<dbReference type="NCBIfam" id="TIGR00912">
    <property type="entry name" value="2A0309"/>
    <property type="match status" value="1"/>
</dbReference>
<dbReference type="GO" id="GO:0016020">
    <property type="term" value="C:membrane"/>
    <property type="evidence" value="ECO:0007669"/>
    <property type="project" value="UniProtKB-SubCell"/>
</dbReference>
<feature type="transmembrane region" description="Helical" evidence="8">
    <location>
        <begin position="121"/>
        <end position="141"/>
    </location>
</feature>
<feature type="transmembrane region" description="Helical" evidence="8">
    <location>
        <begin position="89"/>
        <end position="109"/>
    </location>
</feature>
<feature type="transmembrane region" description="Helical" evidence="8">
    <location>
        <begin position="47"/>
        <end position="69"/>
    </location>
</feature>
<evidence type="ECO:0000256" key="1">
    <source>
        <dbReference type="ARBA" id="ARBA00004141"/>
    </source>
</evidence>
<evidence type="ECO:0000256" key="7">
    <source>
        <dbReference type="ARBA" id="ARBA00023136"/>
    </source>
</evidence>
<evidence type="ECO:0000256" key="6">
    <source>
        <dbReference type="ARBA" id="ARBA00022989"/>
    </source>
</evidence>
<feature type="transmembrane region" description="Helical" evidence="8">
    <location>
        <begin position="148"/>
        <end position="172"/>
    </location>
</feature>
<evidence type="ECO:0000313" key="9">
    <source>
        <dbReference type="EMBL" id="RHW30466.1"/>
    </source>
</evidence>
<gene>
    <name evidence="9" type="ORF">D1B32_16660</name>
</gene>
<evidence type="ECO:0000256" key="5">
    <source>
        <dbReference type="ARBA" id="ARBA00022692"/>
    </source>
</evidence>
<feature type="transmembrane region" description="Helical" evidence="8">
    <location>
        <begin position="20"/>
        <end position="41"/>
    </location>
</feature>
<dbReference type="PANTHER" id="PTHR34975:SF2">
    <property type="entry name" value="SPORE GERMINATION PROTEIN A2"/>
    <property type="match status" value="1"/>
</dbReference>
<feature type="transmembrane region" description="Helical" evidence="8">
    <location>
        <begin position="280"/>
        <end position="299"/>
    </location>
</feature>
<feature type="transmembrane region" description="Helical" evidence="8">
    <location>
        <begin position="192"/>
        <end position="212"/>
    </location>
</feature>
<keyword evidence="4" id="KW-0309">Germination</keyword>
<keyword evidence="6 8" id="KW-1133">Transmembrane helix</keyword>
<dbReference type="PANTHER" id="PTHR34975">
    <property type="entry name" value="SPORE GERMINATION PROTEIN A2"/>
    <property type="match status" value="1"/>
</dbReference>
<feature type="transmembrane region" description="Helical" evidence="8">
    <location>
        <begin position="224"/>
        <end position="247"/>
    </location>
</feature>